<reference evidence="1" key="1">
    <citation type="submission" date="2021-09" db="EMBL/GenBank/DDBJ databases">
        <title>The genome of Mauremys mutica provides insights into the evolution of semi-aquatic lifestyle.</title>
        <authorList>
            <person name="Gong S."/>
            <person name="Gao Y."/>
        </authorList>
    </citation>
    <scope>NUCLEOTIDE SEQUENCE</scope>
    <source>
        <strain evidence="1">MM-2020</strain>
        <tissue evidence="1">Muscle</tissue>
    </source>
</reference>
<comment type="caution">
    <text evidence="1">The sequence shown here is derived from an EMBL/GenBank/DDBJ whole genome shotgun (WGS) entry which is preliminary data.</text>
</comment>
<keyword evidence="2" id="KW-1185">Reference proteome</keyword>
<evidence type="ECO:0000313" key="1">
    <source>
        <dbReference type="EMBL" id="KAH1178052.1"/>
    </source>
</evidence>
<name>A0A9D3XEA4_9SAUR</name>
<sequence length="101" mass="11121">MCATKEVSTSALHRFVYKEPTRVAIGVVIIMEILGATTPINSYRVAATISPAYALECTVFPQPALRSNSHTLIPKYLQLLVEPMVWGIRHPVSSTEVGRQP</sequence>
<gene>
    <name evidence="1" type="ORF">KIL84_011754</name>
</gene>
<organism evidence="1 2">
    <name type="scientific">Mauremys mutica</name>
    <name type="common">yellowpond turtle</name>
    <dbReference type="NCBI Taxonomy" id="74926"/>
    <lineage>
        <taxon>Eukaryota</taxon>
        <taxon>Metazoa</taxon>
        <taxon>Chordata</taxon>
        <taxon>Craniata</taxon>
        <taxon>Vertebrata</taxon>
        <taxon>Euteleostomi</taxon>
        <taxon>Archelosauria</taxon>
        <taxon>Testudinata</taxon>
        <taxon>Testudines</taxon>
        <taxon>Cryptodira</taxon>
        <taxon>Durocryptodira</taxon>
        <taxon>Testudinoidea</taxon>
        <taxon>Geoemydidae</taxon>
        <taxon>Geoemydinae</taxon>
        <taxon>Mauremys</taxon>
    </lineage>
</organism>
<dbReference type="EMBL" id="JAHDVG010000474">
    <property type="protein sequence ID" value="KAH1178052.1"/>
    <property type="molecule type" value="Genomic_DNA"/>
</dbReference>
<evidence type="ECO:0000313" key="2">
    <source>
        <dbReference type="Proteomes" id="UP000827986"/>
    </source>
</evidence>
<accession>A0A9D3XEA4</accession>
<dbReference type="Proteomes" id="UP000827986">
    <property type="component" value="Unassembled WGS sequence"/>
</dbReference>
<proteinExistence type="predicted"/>
<dbReference type="AlphaFoldDB" id="A0A9D3XEA4"/>
<protein>
    <submittedName>
        <fullName evidence="1">Uncharacterized protein</fullName>
    </submittedName>
</protein>